<evidence type="ECO:0000259" key="9">
    <source>
        <dbReference type="Pfam" id="PF21376"/>
    </source>
</evidence>
<keyword evidence="6 8" id="KW-0067">ATP-binding</keyword>
<dbReference type="PANTHER" id="PTHR10760">
    <property type="entry name" value="TORSIN"/>
    <property type="match status" value="1"/>
</dbReference>
<evidence type="ECO:0000256" key="6">
    <source>
        <dbReference type="ARBA" id="ARBA00022840"/>
    </source>
</evidence>
<dbReference type="InterPro" id="IPR001270">
    <property type="entry name" value="ClpA/B"/>
</dbReference>
<dbReference type="PRINTS" id="PR00300">
    <property type="entry name" value="CLPPROTEASEA"/>
</dbReference>
<name>A0A915Q5I1_9BILA</name>
<dbReference type="SUPFAM" id="SSF52540">
    <property type="entry name" value="P-loop containing nucleoside triphosphate hydrolases"/>
    <property type="match status" value="1"/>
</dbReference>
<comment type="similarity">
    <text evidence="2">Belongs to the ClpA/ClpB family. Torsin subfamily.</text>
</comment>
<evidence type="ECO:0000256" key="8">
    <source>
        <dbReference type="PIRSR" id="PIRSR038079-1"/>
    </source>
</evidence>
<evidence type="ECO:0000313" key="10">
    <source>
        <dbReference type="Proteomes" id="UP000887581"/>
    </source>
</evidence>
<sequence length="371" mass="42630">MNVAGFVVLFLLYFDVYDLVCFRETFVTLIFEQKKEVCGEPLSFLIGTGSAIAAAVGLFNYYARCKVSECCDSRWIHENYTGLRNSMRTRLYGQHLATETIITATIAHLQNPNPKKALVISFHGWTGCGKNYLSSMIIENLYVKGIKSDYVHVYISTLHFSNYQEIPLYQTQLRSWIQGNISKCERSLFVFDEVDKMPAKVINALKPFLDYYDYLEGVDFRKSIFIFLSNSGSNEIAQKALQHYENGKIRETITLKEMEDVLMASAFNTEGGLKMSELISTHLIDHFVPFLPLERRHVLLCIRDYMVSHNFAPTNEHINAIANSLQYFPKSNPIYSASGCKRVAQKTELFISAEHEKDRQRYENSQDDDEL</sequence>
<dbReference type="InterPro" id="IPR027417">
    <property type="entry name" value="P-loop_NTPase"/>
</dbReference>
<evidence type="ECO:0000256" key="5">
    <source>
        <dbReference type="ARBA" id="ARBA00022824"/>
    </source>
</evidence>
<dbReference type="GO" id="GO:0005524">
    <property type="term" value="F:ATP binding"/>
    <property type="evidence" value="ECO:0007669"/>
    <property type="project" value="UniProtKB-KW"/>
</dbReference>
<evidence type="ECO:0000313" key="11">
    <source>
        <dbReference type="WBParaSite" id="sdigi.contig61.g3285.t1"/>
    </source>
</evidence>
<evidence type="ECO:0000256" key="1">
    <source>
        <dbReference type="ARBA" id="ARBA00004319"/>
    </source>
</evidence>
<dbReference type="InterPro" id="IPR049337">
    <property type="entry name" value="TOR1A_C"/>
</dbReference>
<reference evidence="11" key="1">
    <citation type="submission" date="2022-11" db="UniProtKB">
        <authorList>
            <consortium name="WormBaseParasite"/>
        </authorList>
    </citation>
    <scope>IDENTIFICATION</scope>
</reference>
<dbReference type="GO" id="GO:0005788">
    <property type="term" value="C:endoplasmic reticulum lumen"/>
    <property type="evidence" value="ECO:0007669"/>
    <property type="project" value="UniProtKB-SubCell"/>
</dbReference>
<organism evidence="10 11">
    <name type="scientific">Setaria digitata</name>
    <dbReference type="NCBI Taxonomy" id="48799"/>
    <lineage>
        <taxon>Eukaryota</taxon>
        <taxon>Metazoa</taxon>
        <taxon>Ecdysozoa</taxon>
        <taxon>Nematoda</taxon>
        <taxon>Chromadorea</taxon>
        <taxon>Rhabditida</taxon>
        <taxon>Spirurina</taxon>
        <taxon>Spiruromorpha</taxon>
        <taxon>Filarioidea</taxon>
        <taxon>Setariidae</taxon>
        <taxon>Setaria</taxon>
    </lineage>
</organism>
<feature type="domain" description="Torsin-1A C-terminal" evidence="9">
    <location>
        <begin position="293"/>
        <end position="348"/>
    </location>
</feature>
<evidence type="ECO:0000256" key="2">
    <source>
        <dbReference type="ARBA" id="ARBA00006235"/>
    </source>
</evidence>
<evidence type="ECO:0000256" key="7">
    <source>
        <dbReference type="ARBA" id="ARBA00023180"/>
    </source>
</evidence>
<keyword evidence="5" id="KW-0256">Endoplasmic reticulum</keyword>
<accession>A0A915Q5I1</accession>
<dbReference type="Pfam" id="PF06309">
    <property type="entry name" value="Torsin"/>
    <property type="match status" value="1"/>
</dbReference>
<dbReference type="Proteomes" id="UP000887581">
    <property type="component" value="Unplaced"/>
</dbReference>
<dbReference type="Gene3D" id="3.40.50.300">
    <property type="entry name" value="P-loop containing nucleotide triphosphate hydrolases"/>
    <property type="match status" value="1"/>
</dbReference>
<dbReference type="GO" id="GO:0071218">
    <property type="term" value="P:cellular response to misfolded protein"/>
    <property type="evidence" value="ECO:0007669"/>
    <property type="project" value="TreeGrafter"/>
</dbReference>
<dbReference type="PIRSF" id="PIRSF038079">
    <property type="entry name" value="Torsin_2A"/>
    <property type="match status" value="1"/>
</dbReference>
<keyword evidence="10" id="KW-1185">Reference proteome</keyword>
<keyword evidence="4 8" id="KW-0547">Nucleotide-binding</keyword>
<evidence type="ECO:0000256" key="3">
    <source>
        <dbReference type="ARBA" id="ARBA00022729"/>
    </source>
</evidence>
<feature type="binding site" evidence="8">
    <location>
        <begin position="124"/>
        <end position="131"/>
    </location>
    <ligand>
        <name>ATP</name>
        <dbReference type="ChEBI" id="CHEBI:30616"/>
    </ligand>
</feature>
<dbReference type="InterPro" id="IPR017378">
    <property type="entry name" value="Torsin_1/2"/>
</dbReference>
<dbReference type="PANTHER" id="PTHR10760:SF2">
    <property type="entry name" value="LD13476P-RELATED"/>
    <property type="match status" value="1"/>
</dbReference>
<dbReference type="GO" id="GO:0016887">
    <property type="term" value="F:ATP hydrolysis activity"/>
    <property type="evidence" value="ECO:0007669"/>
    <property type="project" value="InterPro"/>
</dbReference>
<dbReference type="WBParaSite" id="sdigi.contig61.g3285.t1">
    <property type="protein sequence ID" value="sdigi.contig61.g3285.t1"/>
    <property type="gene ID" value="sdigi.contig61.g3285"/>
</dbReference>
<dbReference type="FunFam" id="3.40.50.300:FF:002276">
    <property type="entry name" value="Torsin, putative"/>
    <property type="match status" value="1"/>
</dbReference>
<keyword evidence="3" id="KW-0732">Signal</keyword>
<dbReference type="Pfam" id="PF21376">
    <property type="entry name" value="TOR1A_C"/>
    <property type="match status" value="1"/>
</dbReference>
<dbReference type="CDD" id="cd00009">
    <property type="entry name" value="AAA"/>
    <property type="match status" value="1"/>
</dbReference>
<keyword evidence="7" id="KW-0325">Glycoprotein</keyword>
<dbReference type="AlphaFoldDB" id="A0A915Q5I1"/>
<protein>
    <submittedName>
        <fullName evidence="11">Torsin</fullName>
    </submittedName>
</protein>
<dbReference type="InterPro" id="IPR010448">
    <property type="entry name" value="Torsin"/>
</dbReference>
<evidence type="ECO:0000256" key="4">
    <source>
        <dbReference type="ARBA" id="ARBA00022741"/>
    </source>
</evidence>
<proteinExistence type="inferred from homology"/>
<comment type="subcellular location">
    <subcellularLocation>
        <location evidence="1">Endoplasmic reticulum lumen</location>
    </subcellularLocation>
</comment>